<organism evidence="2">
    <name type="scientific">viral metagenome</name>
    <dbReference type="NCBI Taxonomy" id="1070528"/>
    <lineage>
        <taxon>unclassified sequences</taxon>
        <taxon>metagenomes</taxon>
        <taxon>organismal metagenomes</taxon>
    </lineage>
</organism>
<feature type="region of interest" description="Disordered" evidence="1">
    <location>
        <begin position="361"/>
        <end position="418"/>
    </location>
</feature>
<dbReference type="AlphaFoldDB" id="A0A6C0D3F6"/>
<accession>A0A6C0D3F6</accession>
<name>A0A6C0D3F6_9ZZZZ</name>
<evidence type="ECO:0000313" key="2">
    <source>
        <dbReference type="EMBL" id="QHT11047.1"/>
    </source>
</evidence>
<evidence type="ECO:0000256" key="1">
    <source>
        <dbReference type="SAM" id="MobiDB-lite"/>
    </source>
</evidence>
<protein>
    <submittedName>
        <fullName evidence="2">Uncharacterized protein</fullName>
    </submittedName>
</protein>
<proteinExistence type="predicted"/>
<feature type="compositionally biased region" description="Basic and acidic residues" evidence="1">
    <location>
        <begin position="376"/>
        <end position="416"/>
    </location>
</feature>
<reference evidence="2" key="1">
    <citation type="journal article" date="2020" name="Nature">
        <title>Giant virus diversity and host interactions through global metagenomics.</title>
        <authorList>
            <person name="Schulz F."/>
            <person name="Roux S."/>
            <person name="Paez-Espino D."/>
            <person name="Jungbluth S."/>
            <person name="Walsh D.A."/>
            <person name="Denef V.J."/>
            <person name="McMahon K.D."/>
            <person name="Konstantinidis K.T."/>
            <person name="Eloe-Fadrosh E.A."/>
            <person name="Kyrpides N.C."/>
            <person name="Woyke T."/>
        </authorList>
    </citation>
    <scope>NUCLEOTIDE SEQUENCE</scope>
    <source>
        <strain evidence="2">GVMAG-M-3300023174-111</strain>
    </source>
</reference>
<dbReference type="EMBL" id="MN739531">
    <property type="protein sequence ID" value="QHT11047.1"/>
    <property type="molecule type" value="Genomic_DNA"/>
</dbReference>
<sequence>MAIKKEPPDKYLCLKLPISSILNKDLKKEEEVREYLEILQKAIIRTNAITSKTYFLLRLWVLHKYHNNQEIPEITTDTISMSMKSIMKSSSGQKPKGNNAILLQEFQKLHTFKLEDGSNLSSILDYYATTMITSIENNIKMRFFDYINRFVNSYFKHLHQDQLENKEFKKQLYKEINVVKNDIINNTLNCDEKYHNWLKETRYKIVPETFDTSYYYDIKITPYKYLKHMIFMCLELEKIERKSFQFFPIQTNAIPRHIQIDTKALVELFVETEKHQKLLDVWIKETSEIKSGKNKGKSKNKTKGHLYNCLEQNKEFIWDTFFNITQSRKNYEFDYTIITDGYATSLRFLYKDYIQEEQGKKDKKKAGKKALQGLTKEQKDKIKEDKKQLQKEQAKQKRLENKDKPTKSKKEEKQENPEFPYIDEVPKELLEGKHIFIDPGKRSLFSMMDDDGNHFSYTNRIYLKETKRLKYRALLKNYRDKIGITEIEEGLNKYNSKTCNIEKFQEYITAKIKANEKLVPLYQELKFRQYKWYSYINKKRTEDNMVNQIVNKYSKYHTIIIGDWSIGKQMRNFISTPNLTLKRKLQETFKVYNIDEFRTSCLSYKTEEVCENLYLKFKKDKSQKERKIHSILTYQMENNRKGCINRDKNGCKNIQKVFNSYMETGDRPEKYRREYNTNKSLQPLKAVKCETSPRFSLTENG</sequence>